<dbReference type="SUPFAM" id="SSF51338">
    <property type="entry name" value="Composite domain of metallo-dependent hydrolases"/>
    <property type="match status" value="1"/>
</dbReference>
<dbReference type="InterPro" id="IPR032466">
    <property type="entry name" value="Metal_Hydrolase"/>
</dbReference>
<name>A0ABU1UGB1_9MICC</name>
<dbReference type="Pfam" id="PF07969">
    <property type="entry name" value="Amidohydro_3"/>
    <property type="match status" value="1"/>
</dbReference>
<dbReference type="Gene3D" id="2.30.40.10">
    <property type="entry name" value="Urease, subunit C, domain 1"/>
    <property type="match status" value="1"/>
</dbReference>
<dbReference type="RefSeq" id="WP_310060175.1">
    <property type="nucleotide sequence ID" value="NZ_JAVDVQ010000019.1"/>
</dbReference>
<dbReference type="PANTHER" id="PTHR22642:SF2">
    <property type="entry name" value="PROTEIN LONG AFTER FAR-RED 3"/>
    <property type="match status" value="1"/>
</dbReference>
<dbReference type="PANTHER" id="PTHR22642">
    <property type="entry name" value="IMIDAZOLONEPROPIONASE"/>
    <property type="match status" value="1"/>
</dbReference>
<evidence type="ECO:0000313" key="2">
    <source>
        <dbReference type="EMBL" id="MDR7084176.1"/>
    </source>
</evidence>
<dbReference type="Gene3D" id="3.20.20.140">
    <property type="entry name" value="Metal-dependent hydrolases"/>
    <property type="match status" value="1"/>
</dbReference>
<feature type="domain" description="Amidohydrolase 3" evidence="1">
    <location>
        <begin position="46"/>
        <end position="554"/>
    </location>
</feature>
<organism evidence="2 3">
    <name type="scientific">Arthrobacter ginsengisoli</name>
    <dbReference type="NCBI Taxonomy" id="1356565"/>
    <lineage>
        <taxon>Bacteria</taxon>
        <taxon>Bacillati</taxon>
        <taxon>Actinomycetota</taxon>
        <taxon>Actinomycetes</taxon>
        <taxon>Micrococcales</taxon>
        <taxon>Micrococcaceae</taxon>
        <taxon>Arthrobacter</taxon>
    </lineage>
</organism>
<protein>
    <submittedName>
        <fullName evidence="2">Amidohydrolase YtcJ</fullName>
    </submittedName>
</protein>
<dbReference type="InterPro" id="IPR013108">
    <property type="entry name" value="Amidohydro_3"/>
</dbReference>
<reference evidence="2 3" key="1">
    <citation type="submission" date="2023-07" db="EMBL/GenBank/DDBJ databases">
        <title>Sorghum-associated microbial communities from plants grown in Nebraska, USA.</title>
        <authorList>
            <person name="Schachtman D."/>
        </authorList>
    </citation>
    <scope>NUCLEOTIDE SEQUENCE [LARGE SCALE GENOMIC DNA]</scope>
    <source>
        <strain evidence="2 3">BE167</strain>
    </source>
</reference>
<keyword evidence="3" id="KW-1185">Reference proteome</keyword>
<accession>A0ABU1UGB1</accession>
<proteinExistence type="predicted"/>
<dbReference type="SUPFAM" id="SSF51556">
    <property type="entry name" value="Metallo-dependent hydrolases"/>
    <property type="match status" value="1"/>
</dbReference>
<dbReference type="Proteomes" id="UP001252243">
    <property type="component" value="Unassembled WGS sequence"/>
</dbReference>
<sequence length="559" mass="58980">MLLDSLYTNGSFYTQQGRRPRAHSVGVHGGRIVSLDDELPASLFRDVFDLGGAAVVPGFNDAHCHLSYVGQALVQADLRPAACGTMDELLAAVDRACLAAPEGAWVQGAGYDQNYLGNQHPTAEQLDAVSHGHPVWLMHNSRHMGVANTAAFDRAGYPGRRNVTAPDGGAAPADTDGRAFGLLQETARALVMDAIPGPGVEDVAEMVGAGSAALLELGVTSITEPGLGAPQHIGHSLSDIAGYQLARDAGKLGVRATVMPYLTTLHGLGDADVEGSSGTPPVARMGLDLGMRSGFGDEWLRLGPAKILSDGSLIGRSAFMCCDYQHEAGGPEGNRGLLQFPAQELRRRVIGAHRAGWQVATHAIGDAALDVVLDIFEEAQKLYPRQDARHRIEHVNVAGDDQIKRLASLGLIPVPQGRFINELGDGAARALGPERTRLSYRVKSLLDAGIEIPASTDAPVVSGDPLLNIHDLVNRRTSSGADFGPEERISVAQAVRAYTVGSAHAVHEDHYKGSLAPGMLADFVALTEDIYEVPADTLRDVRVAATVVGGRLVHGSLKG</sequence>
<dbReference type="InterPro" id="IPR033932">
    <property type="entry name" value="YtcJ-like"/>
</dbReference>
<evidence type="ECO:0000259" key="1">
    <source>
        <dbReference type="Pfam" id="PF07969"/>
    </source>
</evidence>
<dbReference type="Gene3D" id="3.10.310.70">
    <property type="match status" value="1"/>
</dbReference>
<dbReference type="EMBL" id="JAVDVQ010000019">
    <property type="protein sequence ID" value="MDR7084176.1"/>
    <property type="molecule type" value="Genomic_DNA"/>
</dbReference>
<dbReference type="CDD" id="cd01300">
    <property type="entry name" value="YtcJ_like"/>
    <property type="match status" value="1"/>
</dbReference>
<gene>
    <name evidence="2" type="ORF">J2X01_003484</name>
</gene>
<comment type="caution">
    <text evidence="2">The sequence shown here is derived from an EMBL/GenBank/DDBJ whole genome shotgun (WGS) entry which is preliminary data.</text>
</comment>
<dbReference type="InterPro" id="IPR011059">
    <property type="entry name" value="Metal-dep_hydrolase_composite"/>
</dbReference>
<evidence type="ECO:0000313" key="3">
    <source>
        <dbReference type="Proteomes" id="UP001252243"/>
    </source>
</evidence>